<evidence type="ECO:0000313" key="4">
    <source>
        <dbReference type="Proteomes" id="UP000515947"/>
    </source>
</evidence>
<sequence length="91" mass="9665">MSMLPALDLVSQTTAVWLVAAAQKMPEPEDVKAGWLGFAVFLALAAAVAFLGFSLSKHLRKVNFEEQADGPAVDPDATVTDVEPQSRPPVS</sequence>
<evidence type="ECO:0000256" key="1">
    <source>
        <dbReference type="SAM" id="MobiDB-lite"/>
    </source>
</evidence>
<name>A0A7G9R7S4_9ACTN</name>
<gene>
    <name evidence="3" type="ORF">H9L09_13870</name>
</gene>
<protein>
    <submittedName>
        <fullName evidence="3">Uncharacterized protein</fullName>
    </submittedName>
</protein>
<evidence type="ECO:0000313" key="3">
    <source>
        <dbReference type="EMBL" id="QNN51649.1"/>
    </source>
</evidence>
<dbReference type="RefSeq" id="WP_187577485.1">
    <property type="nucleotide sequence ID" value="NZ_CP060713.1"/>
</dbReference>
<dbReference type="EMBL" id="CP060713">
    <property type="protein sequence ID" value="QNN51649.1"/>
    <property type="molecule type" value="Genomic_DNA"/>
</dbReference>
<dbReference type="Proteomes" id="UP000515947">
    <property type="component" value="Chromosome"/>
</dbReference>
<keyword evidence="2" id="KW-1133">Transmembrane helix</keyword>
<keyword evidence="4" id="KW-1185">Reference proteome</keyword>
<dbReference type="AlphaFoldDB" id="A0A7G9R7S4"/>
<accession>A0A7G9R7S4</accession>
<keyword evidence="2" id="KW-0472">Membrane</keyword>
<evidence type="ECO:0000256" key="2">
    <source>
        <dbReference type="SAM" id="Phobius"/>
    </source>
</evidence>
<dbReference type="KEGG" id="nmes:H9L09_13870"/>
<feature type="region of interest" description="Disordered" evidence="1">
    <location>
        <begin position="68"/>
        <end position="91"/>
    </location>
</feature>
<keyword evidence="2" id="KW-0812">Transmembrane</keyword>
<reference evidence="3 4" key="1">
    <citation type="submission" date="2020-08" db="EMBL/GenBank/DDBJ databases">
        <title>Genome sequence of Nocardioides mesophilus KACC 16243T.</title>
        <authorList>
            <person name="Hyun D.-W."/>
            <person name="Bae J.-W."/>
        </authorList>
    </citation>
    <scope>NUCLEOTIDE SEQUENCE [LARGE SCALE GENOMIC DNA]</scope>
    <source>
        <strain evidence="3 4">KACC 16243</strain>
    </source>
</reference>
<organism evidence="3 4">
    <name type="scientific">Nocardioides mesophilus</name>
    <dbReference type="NCBI Taxonomy" id="433659"/>
    <lineage>
        <taxon>Bacteria</taxon>
        <taxon>Bacillati</taxon>
        <taxon>Actinomycetota</taxon>
        <taxon>Actinomycetes</taxon>
        <taxon>Propionibacteriales</taxon>
        <taxon>Nocardioidaceae</taxon>
        <taxon>Nocardioides</taxon>
    </lineage>
</organism>
<proteinExistence type="predicted"/>
<feature type="transmembrane region" description="Helical" evidence="2">
    <location>
        <begin position="32"/>
        <end position="53"/>
    </location>
</feature>